<evidence type="ECO:0000256" key="3">
    <source>
        <dbReference type="ARBA" id="ARBA00006678"/>
    </source>
</evidence>
<dbReference type="CDD" id="cd11367">
    <property type="entry name" value="RNase_PH_RRP42"/>
    <property type="match status" value="1"/>
</dbReference>
<feature type="coiled-coil region" evidence="7">
    <location>
        <begin position="257"/>
        <end position="291"/>
    </location>
</feature>
<keyword evidence="10" id="KW-0687">Ribonucleoprotein</keyword>
<keyword evidence="10" id="KW-0689">Ribosomal protein</keyword>
<protein>
    <recommendedName>
        <fullName evidence="6">Ribosomal RNA-processing protein 42</fullName>
    </recommendedName>
</protein>
<keyword evidence="4" id="KW-0963">Cytoplasm</keyword>
<dbReference type="AlphaFoldDB" id="A0A4P9XWZ7"/>
<dbReference type="GO" id="GO:0034475">
    <property type="term" value="P:U4 snRNA 3'-end processing"/>
    <property type="evidence" value="ECO:0007669"/>
    <property type="project" value="TreeGrafter"/>
</dbReference>
<dbReference type="EMBL" id="KZ992465">
    <property type="protein sequence ID" value="RKP10191.1"/>
    <property type="molecule type" value="Genomic_DNA"/>
</dbReference>
<dbReference type="Proteomes" id="UP000271241">
    <property type="component" value="Unassembled WGS sequence"/>
</dbReference>
<evidence type="ECO:0000256" key="7">
    <source>
        <dbReference type="SAM" id="Coils"/>
    </source>
</evidence>
<accession>A0A4P9XWZ7</accession>
<name>A0A4P9XWZ7_9FUNG</name>
<sequence length="302" mass="32498">MASFGLVSQVERDFVERGVDVGIRADGRARDDYRPPRVELGLVSQSDGSARCQLGDGTDVLVSVRCELGQADPAADDRGRLAVSVECSPSASQRFEGRGADDLNTELSEAVTRALTGPQSGLNLRQLCIVPGMHCWVLNIDAIVLNYGGNVVDALLIATRAALADTRVPRTVVQEMEDGAMDFEVDDDVENAQPLEHVHNVPLCVTANKIGAGYVLDATLTEELCASARLHVTVNSSGQVCAAQKSGDGAIEPSLLMAMLQAAKEQARRLLEQQDEQIRRHETEIAAKRARGEPVKRPSIFV</sequence>
<evidence type="ECO:0000256" key="2">
    <source>
        <dbReference type="ARBA" id="ARBA00004604"/>
    </source>
</evidence>
<dbReference type="Pfam" id="PF03725">
    <property type="entry name" value="RNase_PH_C"/>
    <property type="match status" value="1"/>
</dbReference>
<dbReference type="GO" id="GO:0034476">
    <property type="term" value="P:U5 snRNA 3'-end processing"/>
    <property type="evidence" value="ECO:0007669"/>
    <property type="project" value="TreeGrafter"/>
</dbReference>
<evidence type="ECO:0000259" key="9">
    <source>
        <dbReference type="Pfam" id="PF03725"/>
    </source>
</evidence>
<dbReference type="PANTHER" id="PTHR11097">
    <property type="entry name" value="EXOSOME COMPLEX EXONUCLEASE RIBOSOMAL RNA PROCESSING PROTEIN"/>
    <property type="match status" value="1"/>
</dbReference>
<dbReference type="InterPro" id="IPR015847">
    <property type="entry name" value="ExoRNase_PH_dom2"/>
</dbReference>
<dbReference type="GO" id="GO:0071028">
    <property type="term" value="P:nuclear mRNA surveillance"/>
    <property type="evidence" value="ECO:0007669"/>
    <property type="project" value="TreeGrafter"/>
</dbReference>
<dbReference type="GO" id="GO:0035925">
    <property type="term" value="F:mRNA 3'-UTR AU-rich region binding"/>
    <property type="evidence" value="ECO:0007669"/>
    <property type="project" value="TreeGrafter"/>
</dbReference>
<proteinExistence type="inferred from homology"/>
<dbReference type="Pfam" id="PF01138">
    <property type="entry name" value="RNase_PH"/>
    <property type="match status" value="1"/>
</dbReference>
<keyword evidence="7" id="KW-0175">Coiled coil</keyword>
<evidence type="ECO:0000256" key="1">
    <source>
        <dbReference type="ARBA" id="ARBA00004496"/>
    </source>
</evidence>
<comment type="subcellular location">
    <subcellularLocation>
        <location evidence="1">Cytoplasm</location>
    </subcellularLocation>
    <subcellularLocation>
        <location evidence="2">Nucleus</location>
        <location evidence="2">Nucleolus</location>
    </subcellularLocation>
</comment>
<comment type="similarity">
    <text evidence="3">Belongs to the RNase PH family.</text>
</comment>
<dbReference type="InterPro" id="IPR020568">
    <property type="entry name" value="Ribosomal_Su5_D2-typ_SF"/>
</dbReference>
<evidence type="ECO:0000256" key="6">
    <source>
        <dbReference type="ARBA" id="ARBA00042523"/>
    </source>
</evidence>
<dbReference type="GO" id="GO:0071038">
    <property type="term" value="P:TRAMP-dependent tRNA surveillance pathway"/>
    <property type="evidence" value="ECO:0007669"/>
    <property type="project" value="TreeGrafter"/>
</dbReference>
<dbReference type="SUPFAM" id="SSF55666">
    <property type="entry name" value="Ribonuclease PH domain 2-like"/>
    <property type="match status" value="1"/>
</dbReference>
<dbReference type="GO" id="GO:0034473">
    <property type="term" value="P:U1 snRNA 3'-end processing"/>
    <property type="evidence" value="ECO:0007669"/>
    <property type="project" value="TreeGrafter"/>
</dbReference>
<feature type="domain" description="Exoribonuclease phosphorolytic" evidence="8">
    <location>
        <begin position="33"/>
        <end position="169"/>
    </location>
</feature>
<dbReference type="GO" id="GO:0005730">
    <property type="term" value="C:nucleolus"/>
    <property type="evidence" value="ECO:0007669"/>
    <property type="project" value="UniProtKB-SubCell"/>
</dbReference>
<evidence type="ECO:0000313" key="11">
    <source>
        <dbReference type="Proteomes" id="UP000271241"/>
    </source>
</evidence>
<dbReference type="OrthoDB" id="272245at2759"/>
<dbReference type="GO" id="GO:0000176">
    <property type="term" value="C:nuclear exosome (RNase complex)"/>
    <property type="evidence" value="ECO:0007669"/>
    <property type="project" value="UniProtKB-ARBA"/>
</dbReference>
<dbReference type="STRING" id="78915.A0A4P9XWZ7"/>
<dbReference type="GO" id="GO:0016075">
    <property type="term" value="P:rRNA catabolic process"/>
    <property type="evidence" value="ECO:0007669"/>
    <property type="project" value="TreeGrafter"/>
</dbReference>
<dbReference type="GO" id="GO:0000467">
    <property type="term" value="P:exonucleolytic trimming to generate mature 3'-end of 5.8S rRNA from tricistronic rRNA transcript (SSU-rRNA, 5.8S rRNA, LSU-rRNA)"/>
    <property type="evidence" value="ECO:0007669"/>
    <property type="project" value="TreeGrafter"/>
</dbReference>
<dbReference type="GO" id="GO:0071035">
    <property type="term" value="P:nuclear polyadenylation-dependent rRNA catabolic process"/>
    <property type="evidence" value="ECO:0007669"/>
    <property type="project" value="TreeGrafter"/>
</dbReference>
<dbReference type="PANTHER" id="PTHR11097:SF8">
    <property type="entry name" value="EXOSOME COMPLEX COMPONENT RRP42"/>
    <property type="match status" value="1"/>
</dbReference>
<reference evidence="11" key="1">
    <citation type="journal article" date="2018" name="Nat. Microbiol.">
        <title>Leveraging single-cell genomics to expand the fungal tree of life.</title>
        <authorList>
            <person name="Ahrendt S.R."/>
            <person name="Quandt C.A."/>
            <person name="Ciobanu D."/>
            <person name="Clum A."/>
            <person name="Salamov A."/>
            <person name="Andreopoulos B."/>
            <person name="Cheng J.F."/>
            <person name="Woyke T."/>
            <person name="Pelin A."/>
            <person name="Henrissat B."/>
            <person name="Reynolds N.K."/>
            <person name="Benny G.L."/>
            <person name="Smith M.E."/>
            <person name="James T.Y."/>
            <person name="Grigoriev I.V."/>
        </authorList>
    </citation>
    <scope>NUCLEOTIDE SEQUENCE [LARGE SCALE GENOMIC DNA]</scope>
    <source>
        <strain evidence="11">RSA 1356</strain>
    </source>
</reference>
<evidence type="ECO:0000256" key="4">
    <source>
        <dbReference type="ARBA" id="ARBA00022490"/>
    </source>
</evidence>
<keyword evidence="11" id="KW-1185">Reference proteome</keyword>
<gene>
    <name evidence="10" type="ORF">THASP1DRAFT_13198</name>
</gene>
<dbReference type="SUPFAM" id="SSF54211">
    <property type="entry name" value="Ribosomal protein S5 domain 2-like"/>
    <property type="match status" value="1"/>
</dbReference>
<dbReference type="InterPro" id="IPR001247">
    <property type="entry name" value="ExoRNase_PH_dom1"/>
</dbReference>
<dbReference type="GO" id="GO:0000177">
    <property type="term" value="C:cytoplasmic exosome (RNase complex)"/>
    <property type="evidence" value="ECO:0007669"/>
    <property type="project" value="TreeGrafter"/>
</dbReference>
<evidence type="ECO:0000256" key="5">
    <source>
        <dbReference type="ARBA" id="ARBA00022835"/>
    </source>
</evidence>
<dbReference type="InterPro" id="IPR036345">
    <property type="entry name" value="ExoRNase_PH_dom2_sf"/>
</dbReference>
<dbReference type="GO" id="GO:0005840">
    <property type="term" value="C:ribosome"/>
    <property type="evidence" value="ECO:0007669"/>
    <property type="project" value="UniProtKB-KW"/>
</dbReference>
<evidence type="ECO:0000313" key="10">
    <source>
        <dbReference type="EMBL" id="RKP10191.1"/>
    </source>
</evidence>
<evidence type="ECO:0000259" key="8">
    <source>
        <dbReference type="Pfam" id="PF01138"/>
    </source>
</evidence>
<organism evidence="10 11">
    <name type="scientific">Thamnocephalis sphaerospora</name>
    <dbReference type="NCBI Taxonomy" id="78915"/>
    <lineage>
        <taxon>Eukaryota</taxon>
        <taxon>Fungi</taxon>
        <taxon>Fungi incertae sedis</taxon>
        <taxon>Zoopagomycota</taxon>
        <taxon>Zoopagomycotina</taxon>
        <taxon>Zoopagomycetes</taxon>
        <taxon>Zoopagales</taxon>
        <taxon>Sigmoideomycetaceae</taxon>
        <taxon>Thamnocephalis</taxon>
    </lineage>
</organism>
<dbReference type="InterPro" id="IPR050590">
    <property type="entry name" value="Exosome_comp_Rrp42_subfam"/>
</dbReference>
<dbReference type="InterPro" id="IPR027408">
    <property type="entry name" value="PNPase/RNase_PH_dom_sf"/>
</dbReference>
<keyword evidence="5" id="KW-0271">Exosome</keyword>
<dbReference type="Gene3D" id="3.30.230.70">
    <property type="entry name" value="GHMP Kinase, N-terminal domain"/>
    <property type="match status" value="1"/>
</dbReference>
<feature type="domain" description="Exoribonuclease phosphorolytic" evidence="9">
    <location>
        <begin position="201"/>
        <end position="265"/>
    </location>
</feature>